<feature type="transmembrane region" description="Helical" evidence="8">
    <location>
        <begin position="95"/>
        <end position="114"/>
    </location>
</feature>
<feature type="transmembrane region" description="Helical" evidence="8">
    <location>
        <begin position="29"/>
        <end position="53"/>
    </location>
</feature>
<sequence length="460" mass="49496">MSSHLIQDWRPEDAEFWQNTGRKVARRNLWISIPALFLAFAMWQVWSVTILNLPNIGFNFSKNQLFWLAALPALSGSTLRAFYSFMVPIFGGRKWTTLSTASLLLPALGIGFAVQNPDTSYATMVILALLCGFGGGNFSSSMANISFFFPKAEKGTALGLNAGLGNLGVSAVQFAVPLAITAGLFGALGGEPQTMMKNNETVQIWLQNAGFIWVPLILMSTAAAWFGMNDLASAKASFKEQAVIFSRKHNWIMCILYLGTFGSFLGFSAGFPFLIKLLFPETDPTKFAFLGPLIGALTRSAGGWVSSKLGGARTTQIVFVGMIVGVLGVLTFLPGHSGGGSFAGFFACFMLLFALSGVGNASTFVQVPLIFLGFHQKFVDEGKITQEECVHNANREAAAVIGFTAAFAGYGGFLIPKSFGTSLELLGSVNGALIGFIAFYVICAALNWWYYARKNAEAKC</sequence>
<comment type="similarity">
    <text evidence="2 8">Belongs to the major facilitator superfamily. Nitrate/nitrite porter (TC 2.A.1.8) family.</text>
</comment>
<evidence type="ECO:0000256" key="6">
    <source>
        <dbReference type="ARBA" id="ARBA00023063"/>
    </source>
</evidence>
<comment type="subcellular location">
    <subcellularLocation>
        <location evidence="8">Cell membrane</location>
        <topology evidence="8">Multi-pass membrane protein</topology>
    </subcellularLocation>
    <subcellularLocation>
        <location evidence="1">Membrane</location>
        <topology evidence="1">Multi-pass membrane protein</topology>
    </subcellularLocation>
</comment>
<dbReference type="CDD" id="cd17341">
    <property type="entry name" value="MFS_NRT2_like"/>
    <property type="match status" value="1"/>
</dbReference>
<dbReference type="Proteomes" id="UP000768471">
    <property type="component" value="Unassembled WGS sequence"/>
</dbReference>
<evidence type="ECO:0000256" key="2">
    <source>
        <dbReference type="ARBA" id="ARBA00008432"/>
    </source>
</evidence>
<dbReference type="Gene3D" id="1.20.1250.20">
    <property type="entry name" value="MFS general substrate transporter like domains"/>
    <property type="match status" value="1"/>
</dbReference>
<accession>A0ABS0N889</accession>
<proteinExistence type="inferred from homology"/>
<dbReference type="InterPro" id="IPR004737">
    <property type="entry name" value="NO3_transporter_NarK/NarU-like"/>
</dbReference>
<evidence type="ECO:0000256" key="7">
    <source>
        <dbReference type="ARBA" id="ARBA00023136"/>
    </source>
</evidence>
<protein>
    <recommendedName>
        <fullName evidence="8">Nitrate/nitrite transporter</fullName>
    </recommendedName>
</protein>
<dbReference type="SUPFAM" id="SSF103473">
    <property type="entry name" value="MFS general substrate transporter"/>
    <property type="match status" value="1"/>
</dbReference>
<dbReference type="InterPro" id="IPR011701">
    <property type="entry name" value="MFS"/>
</dbReference>
<dbReference type="InterPro" id="IPR036259">
    <property type="entry name" value="MFS_trans_sf"/>
</dbReference>
<organism evidence="9 10">
    <name type="scientific">Eikenella glucosivorans</name>
    <dbReference type="NCBI Taxonomy" id="2766967"/>
    <lineage>
        <taxon>Bacteria</taxon>
        <taxon>Pseudomonadati</taxon>
        <taxon>Pseudomonadota</taxon>
        <taxon>Betaproteobacteria</taxon>
        <taxon>Neisseriales</taxon>
        <taxon>Neisseriaceae</taxon>
        <taxon>Eikenella</taxon>
    </lineage>
</organism>
<feature type="transmembrane region" description="Helical" evidence="8">
    <location>
        <begin position="317"/>
        <end position="336"/>
    </location>
</feature>
<dbReference type="EMBL" id="JACSGR010000002">
    <property type="protein sequence ID" value="MBH5328487.1"/>
    <property type="molecule type" value="Genomic_DNA"/>
</dbReference>
<keyword evidence="10" id="KW-1185">Reference proteome</keyword>
<evidence type="ECO:0000313" key="9">
    <source>
        <dbReference type="EMBL" id="MBH5328487.1"/>
    </source>
</evidence>
<dbReference type="NCBIfam" id="TIGR00886">
    <property type="entry name" value="2A0108"/>
    <property type="match status" value="1"/>
</dbReference>
<evidence type="ECO:0000256" key="4">
    <source>
        <dbReference type="ARBA" id="ARBA00022692"/>
    </source>
</evidence>
<evidence type="ECO:0000256" key="1">
    <source>
        <dbReference type="ARBA" id="ARBA00004141"/>
    </source>
</evidence>
<keyword evidence="8" id="KW-1003">Cell membrane</keyword>
<dbReference type="RefSeq" id="WP_197902415.1">
    <property type="nucleotide sequence ID" value="NZ_JACSGR010000002.1"/>
</dbReference>
<feature type="transmembrane region" description="Helical" evidence="8">
    <location>
        <begin position="249"/>
        <end position="275"/>
    </location>
</feature>
<feature type="transmembrane region" description="Helical" evidence="8">
    <location>
        <begin position="287"/>
        <end position="305"/>
    </location>
</feature>
<reference evidence="9 10" key="1">
    <citation type="submission" date="2020-09" db="EMBL/GenBank/DDBJ databases">
        <title>Eikenella S3660 sp. nov., isolated from a throat swab.</title>
        <authorList>
            <person name="Buhl M."/>
        </authorList>
    </citation>
    <scope>NUCLEOTIDE SEQUENCE [LARGE SCALE GENOMIC DNA]</scope>
    <source>
        <strain evidence="9 10">S3360</strain>
    </source>
</reference>
<feature type="transmembrane region" description="Helical" evidence="8">
    <location>
        <begin position="396"/>
        <end position="415"/>
    </location>
</feature>
<feature type="transmembrane region" description="Helical" evidence="8">
    <location>
        <begin position="205"/>
        <end position="228"/>
    </location>
</feature>
<evidence type="ECO:0000313" key="10">
    <source>
        <dbReference type="Proteomes" id="UP000768471"/>
    </source>
</evidence>
<gene>
    <name evidence="9" type="ORF">H9Q10_02215</name>
</gene>
<keyword evidence="3 8" id="KW-0813">Transport</keyword>
<comment type="caution">
    <text evidence="9">The sequence shown here is derived from an EMBL/GenBank/DDBJ whole genome shotgun (WGS) entry which is preliminary data.</text>
</comment>
<keyword evidence="5 8" id="KW-1133">Transmembrane helix</keyword>
<dbReference type="Pfam" id="PF07690">
    <property type="entry name" value="MFS_1"/>
    <property type="match status" value="1"/>
</dbReference>
<evidence type="ECO:0000256" key="8">
    <source>
        <dbReference type="RuleBase" id="RU366033"/>
    </source>
</evidence>
<evidence type="ECO:0000256" key="5">
    <source>
        <dbReference type="ARBA" id="ARBA00022989"/>
    </source>
</evidence>
<keyword evidence="6 8" id="KW-0534">Nitrate assimilation</keyword>
<feature type="transmembrane region" description="Helical" evidence="8">
    <location>
        <begin position="342"/>
        <end position="375"/>
    </location>
</feature>
<dbReference type="PANTHER" id="PTHR23515">
    <property type="entry name" value="HIGH-AFFINITY NITRATE TRANSPORTER 2.3"/>
    <property type="match status" value="1"/>
</dbReference>
<keyword evidence="7 8" id="KW-0472">Membrane</keyword>
<feature type="transmembrane region" description="Helical" evidence="8">
    <location>
        <begin position="427"/>
        <end position="450"/>
    </location>
</feature>
<dbReference type="InterPro" id="IPR044772">
    <property type="entry name" value="NO3_transporter"/>
</dbReference>
<feature type="transmembrane region" description="Helical" evidence="8">
    <location>
        <begin position="158"/>
        <end position="185"/>
    </location>
</feature>
<feature type="transmembrane region" description="Helical" evidence="8">
    <location>
        <begin position="120"/>
        <end position="138"/>
    </location>
</feature>
<name>A0ABS0N889_9NEIS</name>
<feature type="transmembrane region" description="Helical" evidence="8">
    <location>
        <begin position="65"/>
        <end position="83"/>
    </location>
</feature>
<keyword evidence="4 8" id="KW-0812">Transmembrane</keyword>
<evidence type="ECO:0000256" key="3">
    <source>
        <dbReference type="ARBA" id="ARBA00022448"/>
    </source>
</evidence>